<sequence length="598" mass="66253">MASDSTGTFVERVHNFVGEHKRAIILTTAAAAIGAAGVAYYASTSRPRPPPDVEQGAKEKKKKSKGGKKKKPSKDSAQEPILEERKPKTPKVEDEELNFKLTVEEIQALSEEERIKYAAAFKSQGNSAYTKRDFAGAADSYTKAIEVSPKPEPVFYSNRAACYVNFSPPNHEDVVRDCDEALKLDPNYVKALNRRAVGLEGLGRMEDALRDYTAATILDKFQNQATSQAVERVLKSISSTKAAELLATREPRLPSYTFVAAYFAAFRPRKPLVLPVAPSQGDQTLQLALEALDAADYAHALSFVNEAIDQGISWDAGKTEAFNLRGTFKFLIGDIDGSKSDLQTAINITPSSTQSLVKIASVHMEQGDPTKAFECFDEAIKQNSNDPDIYYHRGQVLFIMSDFDLAAENYTKSTELDDQFVFSHIQLAVAQYKAGNVANSMAQFRRTMKAFPQRSEPQNYYGELLLDQQRFEDAVEKFDRAIEIEKGKPTPNVLPLVNKGLALYQWKQDIAAAEECCNEALQIDPDCDAAVATLAQLSLQQSKIETAMNMFKKQVDLARSEPELVNALTYQYATAAQLEFLKNYPEQAAQLNALARVL</sequence>
<name>A0A5C3KZ37_COPMA</name>
<dbReference type="GO" id="GO:0045039">
    <property type="term" value="P:protein insertion into mitochondrial inner membrane"/>
    <property type="evidence" value="ECO:0007669"/>
    <property type="project" value="TreeGrafter"/>
</dbReference>
<reference evidence="12 13" key="1">
    <citation type="journal article" date="2019" name="Nat. Ecol. Evol.">
        <title>Megaphylogeny resolves global patterns of mushroom evolution.</title>
        <authorList>
            <person name="Varga T."/>
            <person name="Krizsan K."/>
            <person name="Foldi C."/>
            <person name="Dima B."/>
            <person name="Sanchez-Garcia M."/>
            <person name="Sanchez-Ramirez S."/>
            <person name="Szollosi G.J."/>
            <person name="Szarkandi J.G."/>
            <person name="Papp V."/>
            <person name="Albert L."/>
            <person name="Andreopoulos W."/>
            <person name="Angelini C."/>
            <person name="Antonin V."/>
            <person name="Barry K.W."/>
            <person name="Bougher N.L."/>
            <person name="Buchanan P."/>
            <person name="Buyck B."/>
            <person name="Bense V."/>
            <person name="Catcheside P."/>
            <person name="Chovatia M."/>
            <person name="Cooper J."/>
            <person name="Damon W."/>
            <person name="Desjardin D."/>
            <person name="Finy P."/>
            <person name="Geml J."/>
            <person name="Haridas S."/>
            <person name="Hughes K."/>
            <person name="Justo A."/>
            <person name="Karasinski D."/>
            <person name="Kautmanova I."/>
            <person name="Kiss B."/>
            <person name="Kocsube S."/>
            <person name="Kotiranta H."/>
            <person name="LaButti K.M."/>
            <person name="Lechner B.E."/>
            <person name="Liimatainen K."/>
            <person name="Lipzen A."/>
            <person name="Lukacs Z."/>
            <person name="Mihaltcheva S."/>
            <person name="Morgado L.N."/>
            <person name="Niskanen T."/>
            <person name="Noordeloos M.E."/>
            <person name="Ohm R.A."/>
            <person name="Ortiz-Santana B."/>
            <person name="Ovrebo C."/>
            <person name="Racz N."/>
            <person name="Riley R."/>
            <person name="Savchenko A."/>
            <person name="Shiryaev A."/>
            <person name="Soop K."/>
            <person name="Spirin V."/>
            <person name="Szebenyi C."/>
            <person name="Tomsovsky M."/>
            <person name="Tulloss R.E."/>
            <person name="Uehling J."/>
            <person name="Grigoriev I.V."/>
            <person name="Vagvolgyi C."/>
            <person name="Papp T."/>
            <person name="Martin F.M."/>
            <person name="Miettinen O."/>
            <person name="Hibbett D.S."/>
            <person name="Nagy L.G."/>
        </authorList>
    </citation>
    <scope>NUCLEOTIDE SEQUENCE [LARGE SCALE GENOMIC DNA]</scope>
    <source>
        <strain evidence="12 13">CBS 121175</strain>
    </source>
</reference>
<dbReference type="GO" id="GO:0005741">
    <property type="term" value="C:mitochondrial outer membrane"/>
    <property type="evidence" value="ECO:0007669"/>
    <property type="project" value="UniProtKB-SubCell"/>
</dbReference>
<evidence type="ECO:0000313" key="13">
    <source>
        <dbReference type="Proteomes" id="UP000307440"/>
    </source>
</evidence>
<dbReference type="Gene3D" id="1.25.40.10">
    <property type="entry name" value="Tetratricopeptide repeat domain"/>
    <property type="match status" value="2"/>
</dbReference>
<dbReference type="Pfam" id="PF13414">
    <property type="entry name" value="TPR_11"/>
    <property type="match status" value="1"/>
</dbReference>
<evidence type="ECO:0000256" key="7">
    <source>
        <dbReference type="ARBA" id="ARBA00023128"/>
    </source>
</evidence>
<dbReference type="InterPro" id="IPR011990">
    <property type="entry name" value="TPR-like_helical_dom_sf"/>
</dbReference>
<organism evidence="12 13">
    <name type="scientific">Coprinopsis marcescibilis</name>
    <name type="common">Agaric fungus</name>
    <name type="synonym">Psathyrella marcescibilis</name>
    <dbReference type="NCBI Taxonomy" id="230819"/>
    <lineage>
        <taxon>Eukaryota</taxon>
        <taxon>Fungi</taxon>
        <taxon>Dikarya</taxon>
        <taxon>Basidiomycota</taxon>
        <taxon>Agaricomycotina</taxon>
        <taxon>Agaricomycetes</taxon>
        <taxon>Agaricomycetidae</taxon>
        <taxon>Agaricales</taxon>
        <taxon>Agaricineae</taxon>
        <taxon>Psathyrellaceae</taxon>
        <taxon>Coprinopsis</taxon>
    </lineage>
</organism>
<dbReference type="PANTHER" id="PTHR46208">
    <property type="entry name" value="MITOCHONDRIAL IMPORT RECEPTOR SUBUNIT TOM70"/>
    <property type="match status" value="1"/>
</dbReference>
<evidence type="ECO:0000256" key="1">
    <source>
        <dbReference type="ARBA" id="ARBA00004572"/>
    </source>
</evidence>
<feature type="repeat" description="TPR" evidence="10">
    <location>
        <begin position="118"/>
        <end position="151"/>
    </location>
</feature>
<feature type="repeat" description="TPR" evidence="10">
    <location>
        <begin position="455"/>
        <end position="488"/>
    </location>
</feature>
<evidence type="ECO:0000256" key="11">
    <source>
        <dbReference type="SAM" id="MobiDB-lite"/>
    </source>
</evidence>
<evidence type="ECO:0000256" key="4">
    <source>
        <dbReference type="ARBA" id="ARBA00022787"/>
    </source>
</evidence>
<keyword evidence="5 10" id="KW-0802">TPR repeat</keyword>
<keyword evidence="3" id="KW-0677">Repeat</keyword>
<feature type="compositionally biased region" description="Basic and acidic residues" evidence="11">
    <location>
        <begin position="49"/>
        <end position="58"/>
    </location>
</feature>
<accession>A0A5C3KZ37</accession>
<dbReference type="PROSITE" id="PS50005">
    <property type="entry name" value="TPR"/>
    <property type="match status" value="4"/>
</dbReference>
<keyword evidence="13" id="KW-1185">Reference proteome</keyword>
<gene>
    <name evidence="12" type="ORF">FA15DRAFT_703344</name>
</gene>
<dbReference type="Pfam" id="PF13432">
    <property type="entry name" value="TPR_16"/>
    <property type="match status" value="1"/>
</dbReference>
<feature type="region of interest" description="Disordered" evidence="11">
    <location>
        <begin position="43"/>
        <end position="93"/>
    </location>
</feature>
<dbReference type="GO" id="GO:0030943">
    <property type="term" value="F:mitochondrion targeting sequence binding"/>
    <property type="evidence" value="ECO:0007669"/>
    <property type="project" value="TreeGrafter"/>
</dbReference>
<dbReference type="AlphaFoldDB" id="A0A5C3KZ37"/>
<proteinExistence type="inferred from homology"/>
<evidence type="ECO:0000256" key="9">
    <source>
        <dbReference type="ARBA" id="ARBA00038030"/>
    </source>
</evidence>
<keyword evidence="4" id="KW-1000">Mitochondrion outer membrane</keyword>
<keyword evidence="6" id="KW-1133">Transmembrane helix</keyword>
<dbReference type="Pfam" id="PF13181">
    <property type="entry name" value="TPR_8"/>
    <property type="match status" value="1"/>
</dbReference>
<keyword evidence="7" id="KW-0496">Mitochondrion</keyword>
<evidence type="ECO:0000256" key="6">
    <source>
        <dbReference type="ARBA" id="ARBA00022989"/>
    </source>
</evidence>
<dbReference type="STRING" id="230819.A0A5C3KZ37"/>
<feature type="compositionally biased region" description="Basic and acidic residues" evidence="11">
    <location>
        <begin position="73"/>
        <end position="92"/>
    </location>
</feature>
<dbReference type="OrthoDB" id="2942533at2759"/>
<evidence type="ECO:0000313" key="12">
    <source>
        <dbReference type="EMBL" id="TFK25899.1"/>
    </source>
</evidence>
<dbReference type="EMBL" id="ML210181">
    <property type="protein sequence ID" value="TFK25899.1"/>
    <property type="molecule type" value="Genomic_DNA"/>
</dbReference>
<feature type="repeat" description="TPR" evidence="10">
    <location>
        <begin position="387"/>
        <end position="420"/>
    </location>
</feature>
<evidence type="ECO:0000256" key="10">
    <source>
        <dbReference type="PROSITE-ProRule" id="PRU00339"/>
    </source>
</evidence>
<keyword evidence="8" id="KW-0472">Membrane</keyword>
<evidence type="ECO:0000256" key="3">
    <source>
        <dbReference type="ARBA" id="ARBA00022737"/>
    </source>
</evidence>
<protein>
    <submittedName>
        <fullName evidence="12">ADP/ATP carrier receptor</fullName>
    </submittedName>
</protein>
<dbReference type="Proteomes" id="UP000307440">
    <property type="component" value="Unassembled WGS sequence"/>
</dbReference>
<dbReference type="GO" id="GO:0030150">
    <property type="term" value="P:protein import into mitochondrial matrix"/>
    <property type="evidence" value="ECO:0007669"/>
    <property type="project" value="TreeGrafter"/>
</dbReference>
<keyword evidence="2" id="KW-0812">Transmembrane</keyword>
<dbReference type="SUPFAM" id="SSF48452">
    <property type="entry name" value="TPR-like"/>
    <property type="match status" value="1"/>
</dbReference>
<dbReference type="SMART" id="SM00028">
    <property type="entry name" value="TPR"/>
    <property type="match status" value="10"/>
</dbReference>
<feature type="repeat" description="TPR" evidence="10">
    <location>
        <begin position="353"/>
        <end position="386"/>
    </location>
</feature>
<comment type="subcellular location">
    <subcellularLocation>
        <location evidence="1">Mitochondrion outer membrane</location>
        <topology evidence="1">Single-pass membrane protein</topology>
    </subcellularLocation>
</comment>
<evidence type="ECO:0000256" key="8">
    <source>
        <dbReference type="ARBA" id="ARBA00023136"/>
    </source>
</evidence>
<comment type="similarity">
    <text evidence="9">Belongs to the Tom70 family.</text>
</comment>
<keyword evidence="12" id="KW-0675">Receptor</keyword>
<feature type="compositionally biased region" description="Basic residues" evidence="11">
    <location>
        <begin position="59"/>
        <end position="72"/>
    </location>
</feature>
<dbReference type="InterPro" id="IPR019734">
    <property type="entry name" value="TPR_rpt"/>
</dbReference>
<dbReference type="PANTHER" id="PTHR46208:SF1">
    <property type="entry name" value="MITOCHONDRIAL IMPORT RECEPTOR SUBUNIT TOM70"/>
    <property type="match status" value="1"/>
</dbReference>
<evidence type="ECO:0000256" key="2">
    <source>
        <dbReference type="ARBA" id="ARBA00022692"/>
    </source>
</evidence>
<dbReference type="GO" id="GO:0008320">
    <property type="term" value="F:protein transmembrane transporter activity"/>
    <property type="evidence" value="ECO:0007669"/>
    <property type="project" value="TreeGrafter"/>
</dbReference>
<evidence type="ECO:0000256" key="5">
    <source>
        <dbReference type="ARBA" id="ARBA00022803"/>
    </source>
</evidence>